<dbReference type="InterPro" id="IPR004045">
    <property type="entry name" value="Glutathione_S-Trfase_N"/>
</dbReference>
<keyword evidence="2" id="KW-0808">Transferase</keyword>
<protein>
    <submittedName>
        <fullName evidence="2">Glutathione S-transferase</fullName>
    </submittedName>
</protein>
<dbReference type="Gene3D" id="3.40.30.10">
    <property type="entry name" value="Glutaredoxin"/>
    <property type="match status" value="1"/>
</dbReference>
<organism evidence="2 3">
    <name type="scientific">Paraconexibacter algicola</name>
    <dbReference type="NCBI Taxonomy" id="2133960"/>
    <lineage>
        <taxon>Bacteria</taxon>
        <taxon>Bacillati</taxon>
        <taxon>Actinomycetota</taxon>
        <taxon>Thermoleophilia</taxon>
        <taxon>Solirubrobacterales</taxon>
        <taxon>Paraconexibacteraceae</taxon>
        <taxon>Paraconexibacter</taxon>
    </lineage>
</organism>
<proteinExistence type="predicted"/>
<dbReference type="Pfam" id="PF13417">
    <property type="entry name" value="GST_N_3"/>
    <property type="match status" value="1"/>
</dbReference>
<reference evidence="2 3" key="1">
    <citation type="submission" date="2018-03" db="EMBL/GenBank/DDBJ databases">
        <title>Aquarubrobacter algicola gen. nov., sp. nov., a novel actinobacterium isolated from shallow eutrophic lake during the end of cyanobacterial harmful algal blooms.</title>
        <authorList>
            <person name="Chun S.J."/>
        </authorList>
    </citation>
    <scope>NUCLEOTIDE SEQUENCE [LARGE SCALE GENOMIC DNA]</scope>
    <source>
        <strain evidence="2 3">Seoho-28</strain>
    </source>
</reference>
<dbReference type="RefSeq" id="WP_107569005.1">
    <property type="nucleotide sequence ID" value="NZ_PYYB01000001.1"/>
</dbReference>
<dbReference type="GO" id="GO:0016740">
    <property type="term" value="F:transferase activity"/>
    <property type="evidence" value="ECO:0007669"/>
    <property type="project" value="UniProtKB-KW"/>
</dbReference>
<sequence>MHATLYGIPMSHPVISARLMLAHKGVAVRERELVAGLHPAMLAAHGFRPTTVPAVRFADGRRVQGSLAISTHLDREVPGGAPLYPDAPAARAAVEEAELWGEQVLQPVPRRMIRRCMADSLALRQWFAREATPFPAPRVSGAVLTPTVLLFARMAGADRAQRAADEAGLDALLHRVDALVQDGVLGGETPNAADFQIAPSLRFLGAFAHLRDRVRAHGPAWSLAQRIAPAYPDVPS</sequence>
<accession>A0A2T4UM95</accession>
<evidence type="ECO:0000313" key="3">
    <source>
        <dbReference type="Proteomes" id="UP000240739"/>
    </source>
</evidence>
<evidence type="ECO:0000313" key="2">
    <source>
        <dbReference type="EMBL" id="PTL60360.1"/>
    </source>
</evidence>
<comment type="caution">
    <text evidence="2">The sequence shown here is derived from an EMBL/GenBank/DDBJ whole genome shotgun (WGS) entry which is preliminary data.</text>
</comment>
<feature type="domain" description="GST N-terminal" evidence="1">
    <location>
        <begin position="5"/>
        <end position="79"/>
    </location>
</feature>
<keyword evidence="3" id="KW-1185">Reference proteome</keyword>
<dbReference type="AlphaFoldDB" id="A0A2T4UM95"/>
<dbReference type="InterPro" id="IPR036249">
    <property type="entry name" value="Thioredoxin-like_sf"/>
</dbReference>
<dbReference type="SUPFAM" id="SSF52833">
    <property type="entry name" value="Thioredoxin-like"/>
    <property type="match status" value="1"/>
</dbReference>
<dbReference type="EMBL" id="PYYB01000001">
    <property type="protein sequence ID" value="PTL60360.1"/>
    <property type="molecule type" value="Genomic_DNA"/>
</dbReference>
<gene>
    <name evidence="2" type="ORF">C7Y72_12285</name>
</gene>
<dbReference type="Proteomes" id="UP000240739">
    <property type="component" value="Unassembled WGS sequence"/>
</dbReference>
<evidence type="ECO:0000259" key="1">
    <source>
        <dbReference type="Pfam" id="PF13417"/>
    </source>
</evidence>
<name>A0A2T4UM95_9ACTN</name>